<protein>
    <submittedName>
        <fullName evidence="1">Uncharacterized protein</fullName>
    </submittedName>
</protein>
<gene>
    <name evidence="1" type="ORF">EI545_07590</name>
</gene>
<organism evidence="1 2">
    <name type="scientific">Tabrizicola piscis</name>
    <dbReference type="NCBI Taxonomy" id="2494374"/>
    <lineage>
        <taxon>Bacteria</taxon>
        <taxon>Pseudomonadati</taxon>
        <taxon>Pseudomonadota</taxon>
        <taxon>Alphaproteobacteria</taxon>
        <taxon>Rhodobacterales</taxon>
        <taxon>Paracoccaceae</taxon>
        <taxon>Tabrizicola</taxon>
    </lineage>
</organism>
<evidence type="ECO:0000313" key="2">
    <source>
        <dbReference type="Proteomes" id="UP000282002"/>
    </source>
</evidence>
<sequence length="84" mass="9601">MASRPKTVPVMSTDEEAETFLERDLSDLDVSQFKPLTWESAPKSARINMRLPEALMKALKTRAAQQGIPYQRLIREVLEREVKG</sequence>
<dbReference type="Proteomes" id="UP000282002">
    <property type="component" value="Chromosome"/>
</dbReference>
<dbReference type="EMBL" id="CP034328">
    <property type="protein sequence ID" value="AZL58712.1"/>
    <property type="molecule type" value="Genomic_DNA"/>
</dbReference>
<keyword evidence="2" id="KW-1185">Reference proteome</keyword>
<dbReference type="GO" id="GO:0006355">
    <property type="term" value="P:regulation of DNA-templated transcription"/>
    <property type="evidence" value="ECO:0007669"/>
    <property type="project" value="InterPro"/>
</dbReference>
<reference evidence="1 2" key="1">
    <citation type="submission" date="2018-12" db="EMBL/GenBank/DDBJ databases">
        <title>Complete genome sequencing of Tabrizicola sp. K13M18.</title>
        <authorList>
            <person name="Bae J.-W."/>
        </authorList>
    </citation>
    <scope>NUCLEOTIDE SEQUENCE [LARGE SCALE GENOMIC DNA]</scope>
    <source>
        <strain evidence="1 2">K13M18</strain>
    </source>
</reference>
<evidence type="ECO:0000313" key="1">
    <source>
        <dbReference type="EMBL" id="AZL58712.1"/>
    </source>
</evidence>
<dbReference type="SUPFAM" id="SSF47598">
    <property type="entry name" value="Ribbon-helix-helix"/>
    <property type="match status" value="1"/>
</dbReference>
<dbReference type="InterPro" id="IPR010985">
    <property type="entry name" value="Ribbon_hlx_hlx"/>
</dbReference>
<name>A0A3S8U4Y7_9RHOB</name>
<dbReference type="KEGG" id="taw:EI545_07590"/>
<accession>A0A3S8U4Y7</accession>
<dbReference type="Pfam" id="PF12441">
    <property type="entry name" value="CopG_antitoxin"/>
    <property type="match status" value="1"/>
</dbReference>
<dbReference type="InterPro" id="IPR022148">
    <property type="entry name" value="CopG_antitoxin"/>
</dbReference>
<dbReference type="OrthoDB" id="1551132at2"/>
<dbReference type="AlphaFoldDB" id="A0A3S8U4Y7"/>
<proteinExistence type="predicted"/>